<reference evidence="2" key="1">
    <citation type="journal article" date="2023" name="Int. J. Syst. Evol. Microbiol.">
        <title>Sinisalibacter aestuarii sp. nov., isolated from estuarine sediment of the Arakawa River.</title>
        <authorList>
            <person name="Arafat S.T."/>
            <person name="Hirano S."/>
            <person name="Sato A."/>
            <person name="Takeuchi K."/>
            <person name="Yasuda T."/>
            <person name="Terahara T."/>
            <person name="Hamada M."/>
            <person name="Kobayashi T."/>
        </authorList>
    </citation>
    <scope>NUCLEOTIDE SEQUENCE</scope>
    <source>
        <strain evidence="2">B-399</strain>
    </source>
</reference>
<feature type="transmembrane region" description="Helical" evidence="1">
    <location>
        <begin position="121"/>
        <end position="140"/>
    </location>
</feature>
<dbReference type="RefSeq" id="WP_281841736.1">
    <property type="nucleotide sequence ID" value="NZ_BROH01000003.1"/>
</dbReference>
<dbReference type="EMBL" id="BROH01000003">
    <property type="protein sequence ID" value="GKY87759.1"/>
    <property type="molecule type" value="Genomic_DNA"/>
</dbReference>
<sequence>MRADPVIITGTGLIALAALPPASPLLEARLPTHILSQYPVVIAGGAVIGARLARDRPAPWTAAPALLAVILTLAFWLLPRWIDASLTDPATRVAKIASLACLAGLPLGWGWVQAGMVLRGFLIANAAAMLAVMGWLLLAVPSRLCSAYLLTDQRLAGQGLLIAAALLVIGSLGGAMIARDTGMRDRTSGHRTVN</sequence>
<comment type="caution">
    <text evidence="2">The sequence shown here is derived from an EMBL/GenBank/DDBJ whole genome shotgun (WGS) entry which is preliminary data.</text>
</comment>
<keyword evidence="3" id="KW-1185">Reference proteome</keyword>
<keyword evidence="1" id="KW-1133">Transmembrane helix</keyword>
<evidence type="ECO:0000313" key="3">
    <source>
        <dbReference type="Proteomes" id="UP001144205"/>
    </source>
</evidence>
<keyword evidence="1" id="KW-0472">Membrane</keyword>
<name>A0ABQ5LS61_9RHOB</name>
<feature type="transmembrane region" description="Helical" evidence="1">
    <location>
        <begin position="90"/>
        <end position="109"/>
    </location>
</feature>
<gene>
    <name evidence="2" type="ORF">STA1M1_16280</name>
</gene>
<feature type="transmembrane region" description="Helical" evidence="1">
    <location>
        <begin position="60"/>
        <end position="78"/>
    </location>
</feature>
<evidence type="ECO:0000313" key="2">
    <source>
        <dbReference type="EMBL" id="GKY87759.1"/>
    </source>
</evidence>
<keyword evidence="1" id="KW-0812">Transmembrane</keyword>
<accession>A0ABQ5LS61</accession>
<organism evidence="2 3">
    <name type="scientific">Sinisalibacter aestuarii</name>
    <dbReference type="NCBI Taxonomy" id="2949426"/>
    <lineage>
        <taxon>Bacteria</taxon>
        <taxon>Pseudomonadati</taxon>
        <taxon>Pseudomonadota</taxon>
        <taxon>Alphaproteobacteria</taxon>
        <taxon>Rhodobacterales</taxon>
        <taxon>Roseobacteraceae</taxon>
        <taxon>Sinisalibacter</taxon>
    </lineage>
</organism>
<dbReference type="Proteomes" id="UP001144205">
    <property type="component" value="Unassembled WGS sequence"/>
</dbReference>
<evidence type="ECO:0000256" key="1">
    <source>
        <dbReference type="SAM" id="Phobius"/>
    </source>
</evidence>
<protein>
    <submittedName>
        <fullName evidence="2">Uncharacterized protein</fullName>
    </submittedName>
</protein>
<proteinExistence type="predicted"/>
<feature type="transmembrane region" description="Helical" evidence="1">
    <location>
        <begin position="160"/>
        <end position="178"/>
    </location>
</feature>
<feature type="transmembrane region" description="Helical" evidence="1">
    <location>
        <begin position="34"/>
        <end position="53"/>
    </location>
</feature>